<keyword evidence="5" id="KW-0812">Transmembrane</keyword>
<name>A0A4P2VNU2_FLUSA</name>
<dbReference type="Proteomes" id="UP000291236">
    <property type="component" value="Chromosome"/>
</dbReference>
<dbReference type="GO" id="GO:0006935">
    <property type="term" value="P:chemotaxis"/>
    <property type="evidence" value="ECO:0007669"/>
    <property type="project" value="UniProtKB-KW"/>
</dbReference>
<keyword evidence="1" id="KW-0145">Chemotaxis</keyword>
<keyword evidence="8" id="KW-1185">Reference proteome</keyword>
<evidence type="ECO:0000313" key="8">
    <source>
        <dbReference type="Proteomes" id="UP000291236"/>
    </source>
</evidence>
<dbReference type="EMBL" id="AP019368">
    <property type="protein sequence ID" value="BBH53854.1"/>
    <property type="molecule type" value="Genomic_DNA"/>
</dbReference>
<dbReference type="SMART" id="SM00283">
    <property type="entry name" value="MA"/>
    <property type="match status" value="1"/>
</dbReference>
<dbReference type="PANTHER" id="PTHR43531:SF11">
    <property type="entry name" value="METHYL-ACCEPTING CHEMOTAXIS PROTEIN 3"/>
    <property type="match status" value="1"/>
</dbReference>
<dbReference type="Pfam" id="PF00015">
    <property type="entry name" value="MCPsignal"/>
    <property type="match status" value="1"/>
</dbReference>
<reference evidence="7 8" key="1">
    <citation type="submission" date="2018-12" db="EMBL/GenBank/DDBJ databases">
        <title>Rubrispira sanarue gen. nov., sp., nov., a member of the order Silvanigrellales, isolated from a brackish lake in Hamamatsu Japan.</title>
        <authorList>
            <person name="Maejima Y."/>
            <person name="Iino T."/>
            <person name="Muraguchi Y."/>
            <person name="Fukuda K."/>
            <person name="Nojiri H."/>
            <person name="Ohkuma M."/>
            <person name="Moriuchi R."/>
            <person name="Dohra H."/>
            <person name="Kimbara K."/>
            <person name="Shintani M."/>
        </authorList>
    </citation>
    <scope>NUCLEOTIDE SEQUENCE [LARGE SCALE GENOMIC DNA]</scope>
    <source>
        <strain evidence="7 8">RF1110005</strain>
    </source>
</reference>
<dbReference type="PROSITE" id="PS50111">
    <property type="entry name" value="CHEMOTAXIS_TRANSDUC_2"/>
    <property type="match status" value="1"/>
</dbReference>
<keyword evidence="4" id="KW-0175">Coiled coil</keyword>
<dbReference type="PANTHER" id="PTHR43531">
    <property type="entry name" value="PROTEIN ICFG"/>
    <property type="match status" value="1"/>
</dbReference>
<dbReference type="SUPFAM" id="SSF58104">
    <property type="entry name" value="Methyl-accepting chemotaxis protein (MCP) signaling domain"/>
    <property type="match status" value="1"/>
</dbReference>
<sequence>MILFPSLMAYLVLALFSLYLIYKDKEIQKERAFDRYSVALDSINNIIGGRYVGRYTTIQAIALDSTLQQINNPTQITILLERYRKATQSELILYVDRNGKYIASSTELSDGTKADLNLIRGKNFSNRDWFKNVVKGNFTEDITNGLIGTYSNDFQIDPLTTELYGKDKVTLAFTAAVKDKFGNILGVITTRTAVLWLENELKGTFRSLEKSGAHSPEIILVNSKGKTIVNLNIKTIDKDNNYIRDMEVILKQNLLLEKFEPVKQILEGKTGDGEYYSEKNKKIMLVSYSPINSNRFLRSLNWGIITMDPADDVFMKINRFAFISYVIISILLLVAVIIVLKFTASLTKNFNFLSDKLRKSSIQSEETSQNLKKSFTLVAETVQNQTKSITDTNQIMKALTSMISQTTDNANECSNISTHVKKEISEGNMIMEKLANAVAEIRETNKELMQISEMIDQISTKTNVINEIVSKTELLSLNASIEAARAGEQGKGFAVVAEEVGQLAKTSGKTASEIRMLIESGKKQVNEIISATKNRLEVGQAASDVAQKIFHEISHEINELQSRTENIKEATKEQKIGISQVASAMSHIDKSTEKNNSETQKAAQASEQVHHQSDELFQIMTAIRVLVHGAKTKIINSGENRK</sequence>
<comment type="similarity">
    <text evidence="2">Belongs to the methyl-accepting chemotaxis (MCP) protein family.</text>
</comment>
<feature type="coiled-coil region" evidence="4">
    <location>
        <begin position="431"/>
        <end position="461"/>
    </location>
</feature>
<dbReference type="GO" id="GO:0007165">
    <property type="term" value="P:signal transduction"/>
    <property type="evidence" value="ECO:0007669"/>
    <property type="project" value="UniProtKB-KW"/>
</dbReference>
<keyword evidence="3" id="KW-0807">Transducer</keyword>
<accession>A0A4P2VNU2</accession>
<protein>
    <submittedName>
        <fullName evidence="7">Methyl-accepting chemotaxis protein</fullName>
    </submittedName>
</protein>
<dbReference type="Gene3D" id="3.30.450.20">
    <property type="entry name" value="PAS domain"/>
    <property type="match status" value="1"/>
</dbReference>
<feature type="domain" description="Methyl-accepting transducer" evidence="6">
    <location>
        <begin position="360"/>
        <end position="610"/>
    </location>
</feature>
<evidence type="ECO:0000256" key="2">
    <source>
        <dbReference type="ARBA" id="ARBA00029447"/>
    </source>
</evidence>
<keyword evidence="5" id="KW-0472">Membrane</keyword>
<dbReference type="GO" id="GO:0004888">
    <property type="term" value="F:transmembrane signaling receptor activity"/>
    <property type="evidence" value="ECO:0007669"/>
    <property type="project" value="TreeGrafter"/>
</dbReference>
<feature type="transmembrane region" description="Helical" evidence="5">
    <location>
        <begin position="6"/>
        <end position="22"/>
    </location>
</feature>
<evidence type="ECO:0000256" key="5">
    <source>
        <dbReference type="SAM" id="Phobius"/>
    </source>
</evidence>
<dbReference type="AlphaFoldDB" id="A0A4P2VNU2"/>
<dbReference type="InterPro" id="IPR004089">
    <property type="entry name" value="MCPsignal_dom"/>
</dbReference>
<dbReference type="KEGG" id="sbf:JCM31447_23070"/>
<dbReference type="Gene3D" id="1.10.287.950">
    <property type="entry name" value="Methyl-accepting chemotaxis protein"/>
    <property type="match status" value="1"/>
</dbReference>
<keyword evidence="5" id="KW-1133">Transmembrane helix</keyword>
<proteinExistence type="inferred from homology"/>
<gene>
    <name evidence="7" type="ORF">JCM31447_23070</name>
</gene>
<dbReference type="InterPro" id="IPR051310">
    <property type="entry name" value="MCP_chemotaxis"/>
</dbReference>
<evidence type="ECO:0000256" key="1">
    <source>
        <dbReference type="ARBA" id="ARBA00022500"/>
    </source>
</evidence>
<organism evidence="7 8">
    <name type="scientific">Fluviispira sanaruensis</name>
    <dbReference type="NCBI Taxonomy" id="2493639"/>
    <lineage>
        <taxon>Bacteria</taxon>
        <taxon>Pseudomonadati</taxon>
        <taxon>Bdellovibrionota</taxon>
        <taxon>Oligoflexia</taxon>
        <taxon>Silvanigrellales</taxon>
        <taxon>Silvanigrellaceae</taxon>
        <taxon>Fluviispira</taxon>
    </lineage>
</organism>
<feature type="transmembrane region" description="Helical" evidence="5">
    <location>
        <begin position="322"/>
        <end position="344"/>
    </location>
</feature>
<dbReference type="GO" id="GO:0005886">
    <property type="term" value="C:plasma membrane"/>
    <property type="evidence" value="ECO:0007669"/>
    <property type="project" value="TreeGrafter"/>
</dbReference>
<evidence type="ECO:0000259" key="6">
    <source>
        <dbReference type="PROSITE" id="PS50111"/>
    </source>
</evidence>
<evidence type="ECO:0000256" key="3">
    <source>
        <dbReference type="PROSITE-ProRule" id="PRU00284"/>
    </source>
</evidence>
<evidence type="ECO:0000256" key="4">
    <source>
        <dbReference type="SAM" id="Coils"/>
    </source>
</evidence>
<evidence type="ECO:0000313" key="7">
    <source>
        <dbReference type="EMBL" id="BBH53854.1"/>
    </source>
</evidence>